<sequence length="231" mass="26409">LEAQLDDAKAEASKEKKLREHSDVYSKQLETELESLKSQQGRGAAAGGTESQQELSRLKAELDKKVLFYEEELLRRDSAHSSEIKNLRKDLQESEGAQLAANKELLQLRDKLDKTKRDRQTEMDEAVAALKEKYEREKNLLTEENRKLTSETDKLCSFVDKLTAQNRQLEDDLQDLSSKKESVAHWEAQIAEIIQWVSDEKDARGYLQALATKMTEELETLRSSSLGTRPL</sequence>
<dbReference type="GO" id="GO:0005737">
    <property type="term" value="C:cytoplasm"/>
    <property type="evidence" value="ECO:0007669"/>
    <property type="project" value="TreeGrafter"/>
</dbReference>
<feature type="non-terminal residue" evidence="4">
    <location>
        <position position="1"/>
    </location>
</feature>
<organism evidence="4 6">
    <name type="scientific">Lates japonicus</name>
    <name type="common">Japanese lates</name>
    <dbReference type="NCBI Taxonomy" id="270547"/>
    <lineage>
        <taxon>Eukaryota</taxon>
        <taxon>Metazoa</taxon>
        <taxon>Chordata</taxon>
        <taxon>Craniata</taxon>
        <taxon>Vertebrata</taxon>
        <taxon>Euteleostomi</taxon>
        <taxon>Actinopterygii</taxon>
        <taxon>Neopterygii</taxon>
        <taxon>Teleostei</taxon>
        <taxon>Neoteleostei</taxon>
        <taxon>Acanthomorphata</taxon>
        <taxon>Carangaria</taxon>
        <taxon>Carangaria incertae sedis</taxon>
        <taxon>Centropomidae</taxon>
        <taxon>Lates</taxon>
    </lineage>
</organism>
<gene>
    <name evidence="4" type="ORF">AKAME5_002968200</name>
    <name evidence="5" type="ORF">AKAME5_002968300</name>
</gene>
<dbReference type="EMBL" id="BRZM01007040">
    <property type="protein sequence ID" value="GLD51853.1"/>
    <property type="molecule type" value="Genomic_DNA"/>
</dbReference>
<feature type="compositionally biased region" description="Basic and acidic residues" evidence="3">
    <location>
        <begin position="1"/>
        <end position="24"/>
    </location>
</feature>
<dbReference type="PANTHER" id="PTHR22988">
    <property type="entry name" value="MYOTONIC DYSTROPHY S/T KINASE-RELATED"/>
    <property type="match status" value="1"/>
</dbReference>
<feature type="non-terminal residue" evidence="4">
    <location>
        <position position="231"/>
    </location>
</feature>
<keyword evidence="1" id="KW-0723">Serine/threonine-protein kinase</keyword>
<dbReference type="InterPro" id="IPR050839">
    <property type="entry name" value="Rho-assoc_Ser/Thr_Kinase"/>
</dbReference>
<dbReference type="PANTHER" id="PTHR22988:SF34">
    <property type="entry name" value="SERINE_THREONINE-PROTEIN KINASE MRCK BETA"/>
    <property type="match status" value="1"/>
</dbReference>
<dbReference type="Proteomes" id="UP001279410">
    <property type="component" value="Unassembled WGS sequence"/>
</dbReference>
<name>A0AAD3MD71_LATJO</name>
<evidence type="ECO:0000256" key="3">
    <source>
        <dbReference type="SAM" id="MobiDB-lite"/>
    </source>
</evidence>
<evidence type="ECO:0000313" key="6">
    <source>
        <dbReference type="Proteomes" id="UP001279410"/>
    </source>
</evidence>
<comment type="caution">
    <text evidence="4">The sequence shown here is derived from an EMBL/GenBank/DDBJ whole genome shotgun (WGS) entry which is preliminary data.</text>
</comment>
<accession>A0AAD3MD71</accession>
<feature type="region of interest" description="Disordered" evidence="3">
    <location>
        <begin position="1"/>
        <end position="56"/>
    </location>
</feature>
<keyword evidence="2 4" id="KW-0418">Kinase</keyword>
<evidence type="ECO:0000256" key="2">
    <source>
        <dbReference type="ARBA" id="ARBA00022777"/>
    </source>
</evidence>
<dbReference type="AlphaFoldDB" id="A0AAD3MD71"/>
<reference evidence="4" key="1">
    <citation type="submission" date="2022-08" db="EMBL/GenBank/DDBJ databases">
        <title>Genome sequencing of akame (Lates japonicus).</title>
        <authorList>
            <person name="Hashiguchi Y."/>
            <person name="Takahashi H."/>
        </authorList>
    </citation>
    <scope>NUCLEOTIDE SEQUENCE</scope>
    <source>
        <strain evidence="4">Kochi</strain>
    </source>
</reference>
<keyword evidence="2 4" id="KW-0808">Transferase</keyword>
<evidence type="ECO:0000313" key="5">
    <source>
        <dbReference type="EMBL" id="GLD51853.1"/>
    </source>
</evidence>
<evidence type="ECO:0000256" key="1">
    <source>
        <dbReference type="ARBA" id="ARBA00022527"/>
    </source>
</evidence>
<dbReference type="GO" id="GO:0031032">
    <property type="term" value="P:actomyosin structure organization"/>
    <property type="evidence" value="ECO:0007669"/>
    <property type="project" value="TreeGrafter"/>
</dbReference>
<keyword evidence="6" id="KW-1185">Reference proteome</keyword>
<dbReference type="GO" id="GO:0004674">
    <property type="term" value="F:protein serine/threonine kinase activity"/>
    <property type="evidence" value="ECO:0007669"/>
    <property type="project" value="UniProtKB-KW"/>
</dbReference>
<proteinExistence type="predicted"/>
<dbReference type="GO" id="GO:0005856">
    <property type="term" value="C:cytoskeleton"/>
    <property type="evidence" value="ECO:0007669"/>
    <property type="project" value="TreeGrafter"/>
</dbReference>
<protein>
    <submittedName>
        <fullName evidence="4">Serine/threonine-protein kinase MRCK beta-like protein</fullName>
    </submittedName>
</protein>
<dbReference type="EMBL" id="BRZM01007038">
    <property type="protein sequence ID" value="GLD51833.1"/>
    <property type="molecule type" value="Genomic_DNA"/>
</dbReference>
<evidence type="ECO:0000313" key="4">
    <source>
        <dbReference type="EMBL" id="GLD51833.1"/>
    </source>
</evidence>